<dbReference type="SUPFAM" id="SSF51338">
    <property type="entry name" value="Composite domain of metallo-dependent hydrolases"/>
    <property type="match status" value="1"/>
</dbReference>
<sequence length="425" mass="44738">MLIRHARLLDGTAADIRLGETIEQVAESLSPEPDEEVLDAASGTVIPGLHDHHLHVHSAAAEQDSIRVGPAQVADEASLGRALTAAVAGSDGWIRAVGYHEAVAGPLDRHSLDRLIPDVPVRVQHRSGVLWTVNSVGLAALGLSGHPDGRLASADRTWSEALQRRPTEVTEFSTRLAGFGVTGVTDATPDLQPADRPVGLAQRVHYLAPGKRILHDDGLDLDALTDWIAQRHRDGEPVAVHCVTAAQLVVTIAALRAAGSHPADRIEHAAMVPGDCVDDLVALGVTVVTQPNFVAERGDQYRTDVPGAEHDQLWRLGTLLAAGIPVALSTDAPFGAADPWAAMRAAVDRRTPLGVVLNPVERISGRRALTLFLGSATDPARPRTIAPGEPGDVCVLAASPQRVVDALDADLVAATVIAGAVVFQR</sequence>
<dbReference type="Proteomes" id="UP001186041">
    <property type="component" value="Unassembled WGS sequence"/>
</dbReference>
<evidence type="ECO:0000313" key="2">
    <source>
        <dbReference type="EMBL" id="ALI24079.1"/>
    </source>
</evidence>
<evidence type="ECO:0000259" key="1">
    <source>
        <dbReference type="Pfam" id="PF07969"/>
    </source>
</evidence>
<dbReference type="STRING" id="1766.XA26_02130"/>
<protein>
    <submittedName>
        <fullName evidence="3">Amidohydrolase family protein</fullName>
    </submittedName>
</protein>
<evidence type="ECO:0000313" key="4">
    <source>
        <dbReference type="Proteomes" id="UP000057134"/>
    </source>
</evidence>
<reference evidence="3" key="2">
    <citation type="submission" date="2023-10" db="EMBL/GenBank/DDBJ databases">
        <title>Mycolicibacterium fortuitum clinical isolates causing pulmonary infections in humans.</title>
        <authorList>
            <person name="Mejia-Ponce P.M."/>
            <person name="Zenteno-Cuevas R."/>
            <person name="Licona-Cassani C."/>
        </authorList>
    </citation>
    <scope>NUCLEOTIDE SEQUENCE</scope>
    <source>
        <strain evidence="3">M8</strain>
    </source>
</reference>
<dbReference type="AlphaFoldDB" id="A0A0N7H7Q5"/>
<dbReference type="Gene3D" id="3.20.20.140">
    <property type="entry name" value="Metal-dependent hydrolases"/>
    <property type="match status" value="1"/>
</dbReference>
<organism evidence="2 4">
    <name type="scientific">Mycolicibacterium fortuitum</name>
    <name type="common">Mycobacterium fortuitum</name>
    <dbReference type="NCBI Taxonomy" id="1766"/>
    <lineage>
        <taxon>Bacteria</taxon>
        <taxon>Bacillati</taxon>
        <taxon>Actinomycetota</taxon>
        <taxon>Actinomycetes</taxon>
        <taxon>Mycobacteriales</taxon>
        <taxon>Mycobacteriaceae</taxon>
        <taxon>Mycolicibacterium</taxon>
    </lineage>
</organism>
<dbReference type="EMBL" id="CP011269">
    <property type="protein sequence ID" value="ALI24079.1"/>
    <property type="molecule type" value="Genomic_DNA"/>
</dbReference>
<keyword evidence="4" id="KW-1185">Reference proteome</keyword>
<dbReference type="Gene3D" id="2.30.40.10">
    <property type="entry name" value="Urease, subunit C, domain 1"/>
    <property type="match status" value="1"/>
</dbReference>
<dbReference type="InterPro" id="IPR013108">
    <property type="entry name" value="Amidohydro_3"/>
</dbReference>
<gene>
    <name evidence="3" type="ORF">R4485_26310</name>
    <name evidence="2" type="ORF">XA26_02130</name>
</gene>
<dbReference type="RefSeq" id="WP_054600754.1">
    <property type="nucleotide sequence ID" value="NZ_CP011269.1"/>
</dbReference>
<dbReference type="SUPFAM" id="SSF51556">
    <property type="entry name" value="Metallo-dependent hydrolases"/>
    <property type="match status" value="1"/>
</dbReference>
<proteinExistence type="predicted"/>
<dbReference type="EMBL" id="JAWLVV010000030">
    <property type="protein sequence ID" value="MDV7293670.1"/>
    <property type="molecule type" value="Genomic_DNA"/>
</dbReference>
<dbReference type="KEGG" id="mft:XA26_02130"/>
<accession>A0A0N7H7Q5</accession>
<dbReference type="InterPro" id="IPR032466">
    <property type="entry name" value="Metal_Hydrolase"/>
</dbReference>
<dbReference type="Gene3D" id="3.10.310.70">
    <property type="match status" value="1"/>
</dbReference>
<feature type="domain" description="Amidohydrolase 3" evidence="1">
    <location>
        <begin position="36"/>
        <end position="184"/>
    </location>
</feature>
<dbReference type="PANTHER" id="PTHR22642:SF2">
    <property type="entry name" value="PROTEIN LONG AFTER FAR-RED 3"/>
    <property type="match status" value="1"/>
</dbReference>
<dbReference type="PATRIC" id="fig|1766.6.peg.209"/>
<evidence type="ECO:0000313" key="3">
    <source>
        <dbReference type="EMBL" id="MDV7293670.1"/>
    </source>
</evidence>
<name>A0A0N7H7Q5_MYCFO</name>
<feature type="domain" description="Amidohydrolase 3" evidence="1">
    <location>
        <begin position="220"/>
        <end position="423"/>
    </location>
</feature>
<dbReference type="Proteomes" id="UP000057134">
    <property type="component" value="Chromosome"/>
</dbReference>
<dbReference type="PANTHER" id="PTHR22642">
    <property type="entry name" value="IMIDAZOLONEPROPIONASE"/>
    <property type="match status" value="1"/>
</dbReference>
<dbReference type="GO" id="GO:0016810">
    <property type="term" value="F:hydrolase activity, acting on carbon-nitrogen (but not peptide) bonds"/>
    <property type="evidence" value="ECO:0007669"/>
    <property type="project" value="InterPro"/>
</dbReference>
<reference evidence="2 4" key="1">
    <citation type="journal article" date="2015" name="MBio">
        <title>Enzymatic Degradation of Phenazines Can Generate Energy and Protect Sensitive Organisms from Toxicity.</title>
        <authorList>
            <person name="Costa K.C."/>
            <person name="Bergkessel M."/>
            <person name="Saunders S."/>
            <person name="Korlach J."/>
            <person name="Newman D.K."/>
        </authorList>
    </citation>
    <scope>NUCLEOTIDE SEQUENCE [LARGE SCALE GENOMIC DNA]</scope>
    <source>
        <strain evidence="2 4">CT6</strain>
    </source>
</reference>
<dbReference type="Pfam" id="PF07969">
    <property type="entry name" value="Amidohydro_3"/>
    <property type="match status" value="2"/>
</dbReference>
<dbReference type="InterPro" id="IPR011059">
    <property type="entry name" value="Metal-dep_hydrolase_composite"/>
</dbReference>